<keyword evidence="3" id="KW-1133">Transmembrane helix</keyword>
<reference evidence="5 6" key="1">
    <citation type="journal article" date="2018" name="Nat. Genet.">
        <title>The Rosa genome provides new insights in the design of modern roses.</title>
        <authorList>
            <person name="Bendahmane M."/>
        </authorList>
    </citation>
    <scope>NUCLEOTIDE SEQUENCE [LARGE SCALE GENOMIC DNA]</scope>
    <source>
        <strain evidence="6">cv. Old Blush</strain>
    </source>
</reference>
<dbReference type="GO" id="GO:0004672">
    <property type="term" value="F:protein kinase activity"/>
    <property type="evidence" value="ECO:0007669"/>
    <property type="project" value="InterPro"/>
</dbReference>
<dbReference type="Gene3D" id="3.30.200.20">
    <property type="entry name" value="Phosphorylase Kinase, domain 1"/>
    <property type="match status" value="1"/>
</dbReference>
<feature type="domain" description="Protein kinase" evidence="4">
    <location>
        <begin position="90"/>
        <end position="256"/>
    </location>
</feature>
<dbReference type="Proteomes" id="UP000238479">
    <property type="component" value="Chromosome 2"/>
</dbReference>
<dbReference type="EC" id="2.7.-.-" evidence="5"/>
<dbReference type="PANTHER" id="PTHR45621">
    <property type="entry name" value="OS01G0588500 PROTEIN-RELATED"/>
    <property type="match status" value="1"/>
</dbReference>
<dbReference type="GO" id="GO:0005524">
    <property type="term" value="F:ATP binding"/>
    <property type="evidence" value="ECO:0007669"/>
    <property type="project" value="InterPro"/>
</dbReference>
<comment type="subcellular location">
    <subcellularLocation>
        <location evidence="1">Cell membrane</location>
    </subcellularLocation>
</comment>
<dbReference type="EMBL" id="PDCK01000040">
    <property type="protein sequence ID" value="PRQ47890.1"/>
    <property type="molecule type" value="Genomic_DNA"/>
</dbReference>
<dbReference type="SMART" id="SM00220">
    <property type="entry name" value="S_TKc"/>
    <property type="match status" value="1"/>
</dbReference>
<dbReference type="SUPFAM" id="SSF56112">
    <property type="entry name" value="Protein kinase-like (PK-like)"/>
    <property type="match status" value="1"/>
</dbReference>
<keyword evidence="6" id="KW-1185">Reference proteome</keyword>
<protein>
    <submittedName>
        <fullName evidence="5">Putative transferase, protein kinase RLK-Pelle-RLCK-VIIa-2 family</fullName>
        <ecNumber evidence="5">2.7.-.-</ecNumber>
    </submittedName>
</protein>
<dbReference type="InterPro" id="IPR001245">
    <property type="entry name" value="Ser-Thr/Tyr_kinase_cat_dom"/>
</dbReference>
<keyword evidence="5" id="KW-0418">Kinase</keyword>
<dbReference type="GO" id="GO:0005886">
    <property type="term" value="C:plasma membrane"/>
    <property type="evidence" value="ECO:0007669"/>
    <property type="project" value="UniProtKB-SubCell"/>
</dbReference>
<evidence type="ECO:0000256" key="1">
    <source>
        <dbReference type="ARBA" id="ARBA00004236"/>
    </source>
</evidence>
<keyword evidence="5" id="KW-0808">Transferase</keyword>
<dbReference type="Gramene" id="PRQ47890">
    <property type="protein sequence ID" value="PRQ47890"/>
    <property type="gene ID" value="RchiOBHm_Chr2g0104641"/>
</dbReference>
<dbReference type="Gene3D" id="1.10.510.10">
    <property type="entry name" value="Transferase(Phosphotransferase) domain 1"/>
    <property type="match status" value="1"/>
</dbReference>
<evidence type="ECO:0000256" key="2">
    <source>
        <dbReference type="ARBA" id="ARBA00022475"/>
    </source>
</evidence>
<dbReference type="InterPro" id="IPR050823">
    <property type="entry name" value="Plant_Ser_Thr_Prot_Kinase"/>
</dbReference>
<gene>
    <name evidence="5" type="ORF">RchiOBHm_Chr2g0104641</name>
</gene>
<comment type="caution">
    <text evidence="5">The sequence shown here is derived from an EMBL/GenBank/DDBJ whole genome shotgun (WGS) entry which is preliminary data.</text>
</comment>
<dbReference type="PROSITE" id="PS50011">
    <property type="entry name" value="PROTEIN_KINASE_DOM"/>
    <property type="match status" value="1"/>
</dbReference>
<keyword evidence="3" id="KW-0472">Membrane</keyword>
<proteinExistence type="predicted"/>
<organism evidence="5 6">
    <name type="scientific">Rosa chinensis</name>
    <name type="common">China rose</name>
    <dbReference type="NCBI Taxonomy" id="74649"/>
    <lineage>
        <taxon>Eukaryota</taxon>
        <taxon>Viridiplantae</taxon>
        <taxon>Streptophyta</taxon>
        <taxon>Embryophyta</taxon>
        <taxon>Tracheophyta</taxon>
        <taxon>Spermatophyta</taxon>
        <taxon>Magnoliopsida</taxon>
        <taxon>eudicotyledons</taxon>
        <taxon>Gunneridae</taxon>
        <taxon>Pentapetalae</taxon>
        <taxon>rosids</taxon>
        <taxon>fabids</taxon>
        <taxon>Rosales</taxon>
        <taxon>Rosaceae</taxon>
        <taxon>Rosoideae</taxon>
        <taxon>Rosoideae incertae sedis</taxon>
        <taxon>Rosa</taxon>
    </lineage>
</organism>
<dbReference type="Pfam" id="PF07714">
    <property type="entry name" value="PK_Tyr_Ser-Thr"/>
    <property type="match status" value="1"/>
</dbReference>
<evidence type="ECO:0000259" key="4">
    <source>
        <dbReference type="PROSITE" id="PS50011"/>
    </source>
</evidence>
<feature type="transmembrane region" description="Helical" evidence="3">
    <location>
        <begin position="234"/>
        <end position="254"/>
    </location>
</feature>
<dbReference type="AlphaFoldDB" id="A0A2P6RN93"/>
<name>A0A2P6RN93_ROSCH</name>
<dbReference type="OMA" id="INQELHM"/>
<evidence type="ECO:0000313" key="6">
    <source>
        <dbReference type="Proteomes" id="UP000238479"/>
    </source>
</evidence>
<sequence>MGRRPWIWQNKTMTSLLNPQEMGRRPWFWPRKLKGCSNELNIWRLVRKFRYHSGKRGSKVSRTAGRSRTLETFNLRVFRFAELKAATGNFRLDAILRKGGFGTVFKGWVDETTLTPSKLVGTGMAIAVKRLNTESIQGVEQWELGMNFLGLSHPNLVKLLGYCSEKKEKLFVYEFMPNGSLHDHLFRRIPDEEPLSWDNRLKIATGAAQGLAFLHSFQIIDRDVKPSNILLDEVLFFLLFFPFSLSFSLMLCFVHF</sequence>
<keyword evidence="2" id="KW-1003">Cell membrane</keyword>
<dbReference type="InterPro" id="IPR011009">
    <property type="entry name" value="Kinase-like_dom_sf"/>
</dbReference>
<accession>A0A2P6RN93</accession>
<evidence type="ECO:0000313" key="5">
    <source>
        <dbReference type="EMBL" id="PRQ47890.1"/>
    </source>
</evidence>
<dbReference type="InterPro" id="IPR000719">
    <property type="entry name" value="Prot_kinase_dom"/>
</dbReference>
<keyword evidence="3" id="KW-0812">Transmembrane</keyword>
<evidence type="ECO:0000256" key="3">
    <source>
        <dbReference type="SAM" id="Phobius"/>
    </source>
</evidence>